<dbReference type="Proteomes" id="UP000276417">
    <property type="component" value="Plasmid unnamed1"/>
</dbReference>
<dbReference type="Gene3D" id="2.40.30.40">
    <property type="entry name" value="Peptidase M42, domain 2"/>
    <property type="match status" value="1"/>
</dbReference>
<dbReference type="GO" id="GO:0004177">
    <property type="term" value="F:aminopeptidase activity"/>
    <property type="evidence" value="ECO:0007669"/>
    <property type="project" value="UniProtKB-UniRule"/>
</dbReference>
<keyword evidence="9" id="KW-0614">Plasmid</keyword>
<dbReference type="KEGG" id="dph:EHF33_17205"/>
<feature type="binding site" evidence="8">
    <location>
        <position position="86"/>
    </location>
    <ligand>
        <name>Zn(2+)</name>
        <dbReference type="ChEBI" id="CHEBI:29105"/>
        <label>1</label>
    </ligand>
</feature>
<keyword evidence="10" id="KW-1185">Reference proteome</keyword>
<evidence type="ECO:0000256" key="7">
    <source>
        <dbReference type="PIRSR" id="PIRSR001123-1"/>
    </source>
</evidence>
<dbReference type="PANTHER" id="PTHR32481">
    <property type="entry name" value="AMINOPEPTIDASE"/>
    <property type="match status" value="1"/>
</dbReference>
<protein>
    <submittedName>
        <fullName evidence="9">M42 family peptidase</fullName>
    </submittedName>
</protein>
<reference evidence="9 10" key="1">
    <citation type="submission" date="2018-11" db="EMBL/GenBank/DDBJ databases">
        <title>Deinococcus shelandsis sp. nov., isolated from South Shetland Islands soil of Antarctica.</title>
        <authorList>
            <person name="Tian J."/>
        </authorList>
    </citation>
    <scope>NUCLEOTIDE SEQUENCE [LARGE SCALE GENOMIC DNA]</scope>
    <source>
        <strain evidence="9 10">S14-83T</strain>
        <plasmid evidence="9 10">unnamed1</plasmid>
    </source>
</reference>
<dbReference type="PANTHER" id="PTHR32481:SF7">
    <property type="entry name" value="AMINOPEPTIDASE YHFE-RELATED"/>
    <property type="match status" value="1"/>
</dbReference>
<gene>
    <name evidence="9" type="ORF">EHF33_17205</name>
</gene>
<dbReference type="SUPFAM" id="SSF53187">
    <property type="entry name" value="Zn-dependent exopeptidases"/>
    <property type="match status" value="1"/>
</dbReference>
<dbReference type="RefSeq" id="WP_124874466.1">
    <property type="nucleotide sequence ID" value="NZ_CP034185.1"/>
</dbReference>
<dbReference type="GO" id="GO:0006508">
    <property type="term" value="P:proteolysis"/>
    <property type="evidence" value="ECO:0007669"/>
    <property type="project" value="UniProtKB-KW"/>
</dbReference>
<evidence type="ECO:0000256" key="6">
    <source>
        <dbReference type="PIRNR" id="PIRNR001123"/>
    </source>
</evidence>
<dbReference type="PIRSF" id="PIRSF001123">
    <property type="entry name" value="PepA_GA"/>
    <property type="match status" value="1"/>
</dbReference>
<geneLocation type="plasmid" evidence="9 10">
    <name>unnamed1</name>
</geneLocation>
<feature type="binding site" evidence="8">
    <location>
        <position position="342"/>
    </location>
    <ligand>
        <name>Zn(2+)</name>
        <dbReference type="ChEBI" id="CHEBI:29105"/>
        <label>2</label>
    </ligand>
</feature>
<organism evidence="9 10">
    <name type="scientific">Deinococcus psychrotolerans</name>
    <dbReference type="NCBI Taxonomy" id="2489213"/>
    <lineage>
        <taxon>Bacteria</taxon>
        <taxon>Thermotogati</taxon>
        <taxon>Deinococcota</taxon>
        <taxon>Deinococci</taxon>
        <taxon>Deinococcales</taxon>
        <taxon>Deinococcaceae</taxon>
        <taxon>Deinococcus</taxon>
    </lineage>
</organism>
<keyword evidence="4 8" id="KW-0479">Metal-binding</keyword>
<dbReference type="EMBL" id="CP034185">
    <property type="protein sequence ID" value="AZI44636.1"/>
    <property type="molecule type" value="Genomic_DNA"/>
</dbReference>
<feature type="active site" description="Proton acceptor" evidence="7">
    <location>
        <position position="233"/>
    </location>
</feature>
<keyword evidence="5" id="KW-0378">Hydrolase</keyword>
<feature type="binding site" evidence="8">
    <location>
        <position position="201"/>
    </location>
    <ligand>
        <name>Zn(2+)</name>
        <dbReference type="ChEBI" id="CHEBI:29105"/>
        <label>1</label>
    </ligand>
</feature>
<dbReference type="Gene3D" id="3.40.630.10">
    <property type="entry name" value="Zn peptidases"/>
    <property type="match status" value="1"/>
</dbReference>
<dbReference type="AlphaFoldDB" id="A0A3G8YTR3"/>
<keyword evidence="2" id="KW-0031">Aminopeptidase</keyword>
<dbReference type="Pfam" id="PF05343">
    <property type="entry name" value="Peptidase_M42"/>
    <property type="match status" value="1"/>
</dbReference>
<dbReference type="SUPFAM" id="SSF101821">
    <property type="entry name" value="Aminopeptidase/glucanase lid domain"/>
    <property type="match status" value="1"/>
</dbReference>
<evidence type="ECO:0000256" key="5">
    <source>
        <dbReference type="ARBA" id="ARBA00022801"/>
    </source>
</evidence>
<comment type="similarity">
    <text evidence="1 6">Belongs to the peptidase M42 family.</text>
</comment>
<evidence type="ECO:0000256" key="1">
    <source>
        <dbReference type="ARBA" id="ARBA00006272"/>
    </source>
</evidence>
<comment type="cofactor">
    <cofactor evidence="8">
        <name>a divalent metal cation</name>
        <dbReference type="ChEBI" id="CHEBI:60240"/>
    </cofactor>
    <text evidence="8">Binds 2 divalent metal cations per subunit.</text>
</comment>
<name>A0A3G8YTR3_9DEIO</name>
<dbReference type="InterPro" id="IPR008007">
    <property type="entry name" value="Peptidase_M42"/>
</dbReference>
<feature type="binding site" evidence="8">
    <location>
        <position position="234"/>
    </location>
    <ligand>
        <name>Zn(2+)</name>
        <dbReference type="ChEBI" id="CHEBI:29105"/>
        <label>2</label>
    </ligand>
</feature>
<feature type="binding site" evidence="8">
    <location>
        <position position="201"/>
    </location>
    <ligand>
        <name>Zn(2+)</name>
        <dbReference type="ChEBI" id="CHEBI:29105"/>
        <label>2</label>
    </ligand>
</feature>
<evidence type="ECO:0000256" key="3">
    <source>
        <dbReference type="ARBA" id="ARBA00022670"/>
    </source>
</evidence>
<sequence>MSDTPLVDSGTATLLSYLRQLVALTGPSGAEEDVVRALLRLAAPLADSVEVDAFGNVIATRRAAGDHTAGDHAAKGQPRRLLLAAHTDEVGFRVRQITPQGFLRLEKVGGTDDRILPAQRVWVRTAAERLLGVIGTKSAHLLADADRQRVVPYPELYVDIGAKSAEQAAEMGVQLGDAVGFCGELAELGRGSGRYTAHAIDDRAGCAVLLALLERYQTDAPPVTLIVAFTVQEEVGLRGATAVAQAYPADVALAVDMTAADDTPETGGDHLVLGAGAAIKVMDFSTLAHPAVRRGLAAAAQAGQIPVQYELLRGIGTDAGALQHSGAGIPAGAVSVANRYTHSPVEVVDERDLLGAVELLTQFVEGLPELDLHFLPEELPA</sequence>
<keyword evidence="3" id="KW-0645">Protease</keyword>
<proteinExistence type="inferred from homology"/>
<accession>A0A3G8YTR3</accession>
<evidence type="ECO:0000256" key="4">
    <source>
        <dbReference type="ARBA" id="ARBA00022723"/>
    </source>
</evidence>
<dbReference type="InterPro" id="IPR023367">
    <property type="entry name" value="Peptidase_M42_dom2"/>
</dbReference>
<dbReference type="GO" id="GO:0046872">
    <property type="term" value="F:metal ion binding"/>
    <property type="evidence" value="ECO:0007669"/>
    <property type="project" value="UniProtKB-UniRule"/>
</dbReference>
<evidence type="ECO:0000313" key="10">
    <source>
        <dbReference type="Proteomes" id="UP000276417"/>
    </source>
</evidence>
<dbReference type="OrthoDB" id="9772053at2"/>
<evidence type="ECO:0000313" key="9">
    <source>
        <dbReference type="EMBL" id="AZI44636.1"/>
    </source>
</evidence>
<evidence type="ECO:0000256" key="2">
    <source>
        <dbReference type="ARBA" id="ARBA00022438"/>
    </source>
</evidence>
<feature type="binding site" evidence="8">
    <location>
        <position position="256"/>
    </location>
    <ligand>
        <name>Zn(2+)</name>
        <dbReference type="ChEBI" id="CHEBI:29105"/>
        <label>1</label>
    </ligand>
</feature>
<dbReference type="InterPro" id="IPR051464">
    <property type="entry name" value="Peptidase_M42_aminopept"/>
</dbReference>
<evidence type="ECO:0000256" key="8">
    <source>
        <dbReference type="PIRSR" id="PIRSR001123-2"/>
    </source>
</evidence>